<evidence type="ECO:0000313" key="2">
    <source>
        <dbReference type="EMBL" id="TRZ39416.1"/>
    </source>
</evidence>
<reference evidence="3" key="1">
    <citation type="submission" date="2018-10" db="EMBL/GenBank/DDBJ databases">
        <title>FDA dAtabase for Regulatory Grade micrObial Sequences (FDA-ARGOS): Supporting development and validation of Infectious Disease Dx tests.</title>
        <authorList>
            <person name="Minogue T."/>
            <person name="Wolcott M."/>
            <person name="Wasieloski L."/>
            <person name="Aguilar W."/>
            <person name="Moore D."/>
            <person name="Tallon L."/>
            <person name="Sadzewicz L."/>
            <person name="Sengamalay N."/>
            <person name="Ott S."/>
            <person name="Godinez A."/>
            <person name="Nagaraj S."/>
            <person name="Vavikolanu K."/>
            <person name="Vyas G."/>
            <person name="Nadendla S."/>
            <person name="George J."/>
            <person name="Sichtig H."/>
        </authorList>
    </citation>
    <scope>NUCLEOTIDE SEQUENCE [LARGE SCALE GENOMIC DNA]</scope>
    <source>
        <strain evidence="3">FDAARGOS_343</strain>
    </source>
</reference>
<dbReference type="RefSeq" id="WP_185762858.1">
    <property type="nucleotide sequence ID" value="NZ_RIBP01000001.1"/>
</dbReference>
<keyword evidence="1" id="KW-0812">Transmembrane</keyword>
<proteinExistence type="predicted"/>
<evidence type="ECO:0000256" key="1">
    <source>
        <dbReference type="SAM" id="Phobius"/>
    </source>
</evidence>
<dbReference type="AlphaFoldDB" id="A0A553SR11"/>
<feature type="transmembrane region" description="Helical" evidence="1">
    <location>
        <begin position="12"/>
        <end position="28"/>
    </location>
</feature>
<protein>
    <submittedName>
        <fullName evidence="2">Uncharacterized protein</fullName>
    </submittedName>
</protein>
<name>A0A553SR11_NIACI</name>
<organism evidence="2 3">
    <name type="scientific">Niallia circulans</name>
    <name type="common">Bacillus circulans</name>
    <dbReference type="NCBI Taxonomy" id="1397"/>
    <lineage>
        <taxon>Bacteria</taxon>
        <taxon>Bacillati</taxon>
        <taxon>Bacillota</taxon>
        <taxon>Bacilli</taxon>
        <taxon>Bacillales</taxon>
        <taxon>Bacillaceae</taxon>
        <taxon>Niallia</taxon>
    </lineage>
</organism>
<evidence type="ECO:0000313" key="3">
    <source>
        <dbReference type="Proteomes" id="UP000319837"/>
    </source>
</evidence>
<gene>
    <name evidence="2" type="ORF">CEQ21_00060</name>
</gene>
<feature type="transmembrane region" description="Helical" evidence="1">
    <location>
        <begin position="34"/>
        <end position="50"/>
    </location>
</feature>
<sequence>MNRKLDKKKYWILMPPFAITALLLAAYLPDEKRMYSFLVIIAFWFTYYTWKYIDKDKNKQ</sequence>
<keyword evidence="1" id="KW-1133">Transmembrane helix</keyword>
<keyword evidence="1" id="KW-0472">Membrane</keyword>
<dbReference type="EMBL" id="RIBP01000001">
    <property type="protein sequence ID" value="TRZ39416.1"/>
    <property type="molecule type" value="Genomic_DNA"/>
</dbReference>
<dbReference type="Proteomes" id="UP000319837">
    <property type="component" value="Unassembled WGS sequence"/>
</dbReference>
<comment type="caution">
    <text evidence="2">The sequence shown here is derived from an EMBL/GenBank/DDBJ whole genome shotgun (WGS) entry which is preliminary data.</text>
</comment>
<accession>A0A553SR11</accession>